<keyword evidence="8" id="KW-0282">Flagellum</keyword>
<evidence type="ECO:0000256" key="4">
    <source>
        <dbReference type="RuleBase" id="RU362116"/>
    </source>
</evidence>
<comment type="similarity">
    <text evidence="2 4">Belongs to the flagella basal body rod proteins family.</text>
</comment>
<keyword evidence="9" id="KW-1185">Reference proteome</keyword>
<dbReference type="PANTHER" id="PTHR30435:SF19">
    <property type="entry name" value="FLAGELLAR BASAL-BODY ROD PROTEIN FLGG"/>
    <property type="match status" value="1"/>
</dbReference>
<dbReference type="SUPFAM" id="SSF117143">
    <property type="entry name" value="Flagellar hook protein flgE"/>
    <property type="match status" value="1"/>
</dbReference>
<evidence type="ECO:0000313" key="9">
    <source>
        <dbReference type="Proteomes" id="UP000245168"/>
    </source>
</evidence>
<dbReference type="InterPro" id="IPR012836">
    <property type="entry name" value="FlgF"/>
</dbReference>
<dbReference type="InterPro" id="IPR053967">
    <property type="entry name" value="LlgE_F_G-like_D1"/>
</dbReference>
<evidence type="ECO:0000259" key="7">
    <source>
        <dbReference type="Pfam" id="PF22692"/>
    </source>
</evidence>
<feature type="domain" description="Flagellar hook protein FlgE/F/G-like D1" evidence="7">
    <location>
        <begin position="85"/>
        <end position="150"/>
    </location>
</feature>
<name>A0A2U2BU81_9PROT</name>
<comment type="subcellular location">
    <subcellularLocation>
        <location evidence="1 4">Bacterial flagellum basal body</location>
    </subcellularLocation>
</comment>
<dbReference type="Pfam" id="PF06429">
    <property type="entry name" value="Flg_bbr_C"/>
    <property type="match status" value="1"/>
</dbReference>
<dbReference type="GO" id="GO:0030694">
    <property type="term" value="C:bacterial-type flagellum basal body, rod"/>
    <property type="evidence" value="ECO:0007669"/>
    <property type="project" value="UniProtKB-UniRule"/>
</dbReference>
<reference evidence="9" key="1">
    <citation type="submission" date="2018-05" db="EMBL/GenBank/DDBJ databases">
        <authorList>
            <person name="Liu B.-T."/>
        </authorList>
    </citation>
    <scope>NUCLEOTIDE SEQUENCE [LARGE SCALE GENOMIC DNA]</scope>
    <source>
        <strain evidence="9">WD6-1</strain>
    </source>
</reference>
<feature type="domain" description="Flagellar basal body rod protein N-terminal" evidence="5">
    <location>
        <begin position="7"/>
        <end position="35"/>
    </location>
</feature>
<evidence type="ECO:0000259" key="5">
    <source>
        <dbReference type="Pfam" id="PF00460"/>
    </source>
</evidence>
<dbReference type="EMBL" id="QEXV01000003">
    <property type="protein sequence ID" value="PWE17552.1"/>
    <property type="molecule type" value="Genomic_DNA"/>
</dbReference>
<dbReference type="NCBIfam" id="TIGR02490">
    <property type="entry name" value="flgF"/>
    <property type="match status" value="1"/>
</dbReference>
<dbReference type="OrthoDB" id="9804559at2"/>
<dbReference type="RefSeq" id="WP_109252783.1">
    <property type="nucleotide sequence ID" value="NZ_QEXV01000003.1"/>
</dbReference>
<dbReference type="Proteomes" id="UP000245168">
    <property type="component" value="Unassembled WGS sequence"/>
</dbReference>
<evidence type="ECO:0000256" key="3">
    <source>
        <dbReference type="ARBA" id="ARBA00023143"/>
    </source>
</evidence>
<proteinExistence type="inferred from homology"/>
<dbReference type="AlphaFoldDB" id="A0A2U2BU81"/>
<keyword evidence="8" id="KW-0966">Cell projection</keyword>
<dbReference type="NCBIfam" id="TIGR03506">
    <property type="entry name" value="FlgEFG_subfam"/>
    <property type="match status" value="1"/>
</dbReference>
<dbReference type="InterPro" id="IPR001444">
    <property type="entry name" value="Flag_bb_rod_N"/>
</dbReference>
<protein>
    <recommendedName>
        <fullName evidence="4">Flagellar basal-body rod protein FlgF</fullName>
    </recommendedName>
</protein>
<dbReference type="PROSITE" id="PS00588">
    <property type="entry name" value="FLAGELLA_BB_ROD"/>
    <property type="match status" value="1"/>
</dbReference>
<evidence type="ECO:0000313" key="8">
    <source>
        <dbReference type="EMBL" id="PWE17552.1"/>
    </source>
</evidence>
<dbReference type="Pfam" id="PF00460">
    <property type="entry name" value="Flg_bb_rod"/>
    <property type="match status" value="1"/>
</dbReference>
<dbReference type="InterPro" id="IPR019776">
    <property type="entry name" value="Flagellar_basal_body_rod_CS"/>
</dbReference>
<keyword evidence="8" id="KW-0969">Cilium</keyword>
<accession>A0A2U2BU81</accession>
<feature type="domain" description="Flagellar basal-body/hook protein C-terminal" evidence="6">
    <location>
        <begin position="195"/>
        <end position="238"/>
    </location>
</feature>
<evidence type="ECO:0000256" key="2">
    <source>
        <dbReference type="ARBA" id="ARBA00009677"/>
    </source>
</evidence>
<sequence length="244" mass="26002">MDNALMVGLSRQITLRRAVDVTANNVANASTAGFKAERVLLEANGTNRARHADGPSQLHFADEWGLGRDFAQGALDHTGRPLDLAIQGDGFFTLETDAGERYTRDGRFTISPEGELVAADGARVLDEAGQPILIDPAAGPVTISEEGAITQDGVALGRVGVVEFDNRGALEKRGQNRFSAPENAEPAPAAAAVVRQGYTESSNVSAISEITRMIEVSGAYQSVTKMIQQTEELSRQAIERLGRP</sequence>
<dbReference type="Pfam" id="PF22692">
    <property type="entry name" value="LlgE_F_G_D1"/>
    <property type="match status" value="1"/>
</dbReference>
<dbReference type="InterPro" id="IPR010930">
    <property type="entry name" value="Flg_bb/hook_C_dom"/>
</dbReference>
<organism evidence="8 9">
    <name type="scientific">Marinicauda salina</name>
    <dbReference type="NCBI Taxonomy" id="2135793"/>
    <lineage>
        <taxon>Bacteria</taxon>
        <taxon>Pseudomonadati</taxon>
        <taxon>Pseudomonadota</taxon>
        <taxon>Alphaproteobacteria</taxon>
        <taxon>Maricaulales</taxon>
        <taxon>Maricaulaceae</taxon>
        <taxon>Marinicauda</taxon>
    </lineage>
</organism>
<dbReference type="InterPro" id="IPR020013">
    <property type="entry name" value="Flagellar_FlgE/F/G"/>
</dbReference>
<evidence type="ECO:0000259" key="6">
    <source>
        <dbReference type="Pfam" id="PF06429"/>
    </source>
</evidence>
<evidence type="ECO:0000256" key="1">
    <source>
        <dbReference type="ARBA" id="ARBA00004117"/>
    </source>
</evidence>
<keyword evidence="3 4" id="KW-0975">Bacterial flagellum</keyword>
<comment type="subunit">
    <text evidence="4">The basal body constitutes a major portion of the flagellar organelle and consists of five rings (E,L,P,S, and M) mounted on a central rod. The rod consists of about 26 subunits of FlgG in the distal portion, and FlgB, FlgC and FlgF are thought to build up the proximal portion of the rod with about 6 subunits each.</text>
</comment>
<gene>
    <name evidence="8" type="primary">flgF</name>
    <name evidence="8" type="ORF">DDZ18_07730</name>
</gene>
<dbReference type="InterPro" id="IPR037925">
    <property type="entry name" value="FlgE/F/G-like"/>
</dbReference>
<comment type="caution">
    <text evidence="8">The sequence shown here is derived from an EMBL/GenBank/DDBJ whole genome shotgun (WGS) entry which is preliminary data.</text>
</comment>
<dbReference type="GO" id="GO:0071978">
    <property type="term" value="P:bacterial-type flagellum-dependent swarming motility"/>
    <property type="evidence" value="ECO:0007669"/>
    <property type="project" value="TreeGrafter"/>
</dbReference>
<dbReference type="PANTHER" id="PTHR30435">
    <property type="entry name" value="FLAGELLAR PROTEIN"/>
    <property type="match status" value="1"/>
</dbReference>